<dbReference type="SMART" id="SM00530">
    <property type="entry name" value="HTH_XRE"/>
    <property type="match status" value="1"/>
</dbReference>
<dbReference type="Proteomes" id="UP000070960">
    <property type="component" value="Unassembled WGS sequence"/>
</dbReference>
<sequence>MAQEFNGDRLRESRYFRHYSISQLAENVGVSKQMISKYEKNLSKPSSEVLQKIIFELKFPLSFYQTKDKFITTDLGTFYRSKLTSSQTEKKSSEMLKKALALLANFFEDYVDFPKLAEFESHENASPEEVADQIRKSWGLGDNPISSVLRLLETNGFHIAIINSKSEKVDAFGSFVELKMGTDSERYYCILIDQDNNNFFRQQFSLAHELGHWVLHARTVYPQELSNVEYRQMEQEANRFASSFLLPASAFSEDLKGHEEDLAYYLKLKSKWNVSIASMIYRAKDLGLLNSEQYTRLQKRMSARGWRREEPEDTSIPVSRPILAKQAYKLLTDAGLFENQSIVQRFNLKYGYPLPVEILSELMDIPKETLLQERNNIVHLKSRTL</sequence>
<dbReference type="PANTHER" id="PTHR43236:SF1">
    <property type="entry name" value="BLL7220 PROTEIN"/>
    <property type="match status" value="1"/>
</dbReference>
<dbReference type="Gene3D" id="1.10.260.40">
    <property type="entry name" value="lambda repressor-like DNA-binding domains"/>
    <property type="match status" value="1"/>
</dbReference>
<dbReference type="GO" id="GO:0003677">
    <property type="term" value="F:DNA binding"/>
    <property type="evidence" value="ECO:0007669"/>
    <property type="project" value="InterPro"/>
</dbReference>
<dbReference type="AlphaFoldDB" id="A0A116NA53"/>
<dbReference type="InterPro" id="IPR052345">
    <property type="entry name" value="Rad_response_metalloprotease"/>
</dbReference>
<evidence type="ECO:0000259" key="2">
    <source>
        <dbReference type="PROSITE" id="PS50943"/>
    </source>
</evidence>
<evidence type="ECO:0000313" key="3">
    <source>
        <dbReference type="EMBL" id="AWX96198.1"/>
    </source>
</evidence>
<comment type="similarity">
    <text evidence="1">Belongs to the short-chain fatty acyl-CoA assimilation regulator (ScfR) family.</text>
</comment>
<dbReference type="PROSITE" id="PS50943">
    <property type="entry name" value="HTH_CROC1"/>
    <property type="match status" value="1"/>
</dbReference>
<dbReference type="RefSeq" id="WP_044683230.1">
    <property type="nucleotide sequence ID" value="NZ_CECW01000003.1"/>
</dbReference>
<protein>
    <submittedName>
        <fullName evidence="4">Transcriptional regulator</fullName>
    </submittedName>
</protein>
<dbReference type="CDD" id="cd00093">
    <property type="entry name" value="HTH_XRE"/>
    <property type="match status" value="1"/>
</dbReference>
<evidence type="ECO:0000313" key="4">
    <source>
        <dbReference type="EMBL" id="CYV86132.1"/>
    </source>
</evidence>
<dbReference type="EMBL" id="CP017666">
    <property type="protein sequence ID" value="AWX96198.1"/>
    <property type="molecule type" value="Genomic_DNA"/>
</dbReference>
<dbReference type="Pfam" id="PF01381">
    <property type="entry name" value="HTH_3"/>
    <property type="match status" value="1"/>
</dbReference>
<dbReference type="Gene3D" id="1.10.10.2910">
    <property type="match status" value="1"/>
</dbReference>
<organism evidence="4 5">
    <name type="scientific">Streptococcus suis</name>
    <dbReference type="NCBI Taxonomy" id="1307"/>
    <lineage>
        <taxon>Bacteria</taxon>
        <taxon>Bacillati</taxon>
        <taxon>Bacillota</taxon>
        <taxon>Bacilli</taxon>
        <taxon>Lactobacillales</taxon>
        <taxon>Streptococcaceae</taxon>
        <taxon>Streptococcus</taxon>
    </lineage>
</organism>
<dbReference type="InterPro" id="IPR001387">
    <property type="entry name" value="Cro/C1-type_HTH"/>
</dbReference>
<evidence type="ECO:0000313" key="5">
    <source>
        <dbReference type="Proteomes" id="UP000070960"/>
    </source>
</evidence>
<dbReference type="Pfam" id="PF06114">
    <property type="entry name" value="Peptidase_M78"/>
    <property type="match status" value="1"/>
</dbReference>
<dbReference type="EMBL" id="FIIE01000013">
    <property type="protein sequence ID" value="CYV86132.1"/>
    <property type="molecule type" value="Genomic_DNA"/>
</dbReference>
<accession>A0A116NA53</accession>
<feature type="domain" description="HTH cro/C1-type" evidence="2">
    <location>
        <begin position="10"/>
        <end position="64"/>
    </location>
</feature>
<name>A0A116NA53_STRSU</name>
<dbReference type="Proteomes" id="UP000250181">
    <property type="component" value="Chromosome"/>
</dbReference>
<dbReference type="PANTHER" id="PTHR43236">
    <property type="entry name" value="ANTITOXIN HIGA1"/>
    <property type="match status" value="1"/>
</dbReference>
<dbReference type="SUPFAM" id="SSF47413">
    <property type="entry name" value="lambda repressor-like DNA-binding domains"/>
    <property type="match status" value="1"/>
</dbReference>
<evidence type="ECO:0000256" key="1">
    <source>
        <dbReference type="ARBA" id="ARBA00007227"/>
    </source>
</evidence>
<dbReference type="InterPro" id="IPR010359">
    <property type="entry name" value="IrrE_HExxH"/>
</dbReference>
<proteinExistence type="inferred from homology"/>
<dbReference type="InterPro" id="IPR010982">
    <property type="entry name" value="Lambda_DNA-bd_dom_sf"/>
</dbReference>
<reference evidence="3 6" key="2">
    <citation type="submission" date="2016-10" db="EMBL/GenBank/DDBJ databases">
        <authorList>
            <person name="Zou G."/>
            <person name="Zhou R."/>
        </authorList>
    </citation>
    <scope>NUCLEOTIDE SEQUENCE [LARGE SCALE GENOMIC DNA]</scope>
    <source>
        <strain evidence="3 6">0061</strain>
    </source>
</reference>
<gene>
    <name evidence="3" type="ORF">BKM66_08590</name>
    <name evidence="4" type="ORF">ERS132442_01523</name>
</gene>
<evidence type="ECO:0000313" key="6">
    <source>
        <dbReference type="Proteomes" id="UP000250181"/>
    </source>
</evidence>
<reference evidence="4 5" key="1">
    <citation type="submission" date="2016-02" db="EMBL/GenBank/DDBJ databases">
        <authorList>
            <consortium name="Pathogen Informatics"/>
        </authorList>
    </citation>
    <scope>NUCLEOTIDE SEQUENCE [LARGE SCALE GENOMIC DNA]</scope>
    <source>
        <strain evidence="4 5">LSS80</strain>
    </source>
</reference>